<keyword evidence="3" id="KW-0732">Signal</keyword>
<evidence type="ECO:0000256" key="7">
    <source>
        <dbReference type="SAM" id="MobiDB-lite"/>
    </source>
</evidence>
<sequence length="372" mass="38840">MSQRYRISNDKLFNLNPGLARDCSNVQPETKYCCGTGPAYCGLFNCQEGDCDIWKEDQQPEGTPWTPDGTCGGTDGYRCSPDWGRCCNVNGVCGENPADCYLERGCQSAFGICASNSTTDPASSSSTIPASSSSTAVPPTSSIPISSTSSTSSTSAATPTPTNPAGPAFVPGFGSFTHLGCFREPDGTRALADQVADDNMTIEQCLTAAAGRTFAGAEYGRECWMGSYLRGALTQVGDSNCQMPCGGDALQYCGSGNHLVLYSTGGAQPVPPSHPPTVSGFDFVGCMTELPAGRALDAAGVLPDDNMTLEMCAAYCAAYTYFGVEFGRECYCGNALNQGSVAAPLTDCNMPCPANGFEWCGAGNRLSVYAKL</sequence>
<evidence type="ECO:0000259" key="9">
    <source>
        <dbReference type="PROSITE" id="PS51782"/>
    </source>
</evidence>
<evidence type="ECO:0000256" key="1">
    <source>
        <dbReference type="ARBA" id="ARBA00004167"/>
    </source>
</evidence>
<evidence type="ECO:0000313" key="11">
    <source>
        <dbReference type="Proteomes" id="UP001303889"/>
    </source>
</evidence>
<feature type="region of interest" description="Disordered" evidence="7">
    <location>
        <begin position="124"/>
        <end position="167"/>
    </location>
</feature>
<evidence type="ECO:0000256" key="2">
    <source>
        <dbReference type="ARBA" id="ARBA00022692"/>
    </source>
</evidence>
<dbReference type="PROSITE" id="PS51782">
    <property type="entry name" value="LYSM"/>
    <property type="match status" value="1"/>
</dbReference>
<dbReference type="PANTHER" id="PTHR24269">
    <property type="entry name" value="KREMEN PROTEIN"/>
    <property type="match status" value="1"/>
</dbReference>
<accession>A0AAN6RNQ2</accession>
<feature type="domain" description="LysM" evidence="9">
    <location>
        <begin position="1"/>
        <end position="34"/>
    </location>
</feature>
<keyword evidence="2" id="KW-0812">Transmembrane</keyword>
<name>A0AAN6RNQ2_9PEZI</name>
<dbReference type="AlphaFoldDB" id="A0AAN6RNQ2"/>
<dbReference type="PANTHER" id="PTHR24269:SF16">
    <property type="entry name" value="PROTEIN SLG1"/>
    <property type="match status" value="1"/>
</dbReference>
<dbReference type="Pfam" id="PF01822">
    <property type="entry name" value="WSC"/>
    <property type="match status" value="2"/>
</dbReference>
<dbReference type="SMART" id="SM00321">
    <property type="entry name" value="WSC"/>
    <property type="match status" value="2"/>
</dbReference>
<protein>
    <submittedName>
        <fullName evidence="10">WSC domain-containing protein</fullName>
    </submittedName>
</protein>
<keyword evidence="11" id="KW-1185">Reference proteome</keyword>
<evidence type="ECO:0000256" key="6">
    <source>
        <dbReference type="ARBA" id="ARBA00023180"/>
    </source>
</evidence>
<reference evidence="10" key="2">
    <citation type="submission" date="2023-05" db="EMBL/GenBank/DDBJ databases">
        <authorList>
            <consortium name="Lawrence Berkeley National Laboratory"/>
            <person name="Steindorff A."/>
            <person name="Hensen N."/>
            <person name="Bonometti L."/>
            <person name="Westerberg I."/>
            <person name="Brannstrom I.O."/>
            <person name="Guillou S."/>
            <person name="Cros-Aarteil S."/>
            <person name="Calhoun S."/>
            <person name="Haridas S."/>
            <person name="Kuo A."/>
            <person name="Mondo S."/>
            <person name="Pangilinan J."/>
            <person name="Riley R."/>
            <person name="Labutti K."/>
            <person name="Andreopoulos B."/>
            <person name="Lipzen A."/>
            <person name="Chen C."/>
            <person name="Yanf M."/>
            <person name="Daum C."/>
            <person name="Ng V."/>
            <person name="Clum A."/>
            <person name="Ohm R."/>
            <person name="Martin F."/>
            <person name="Silar P."/>
            <person name="Natvig D."/>
            <person name="Lalanne C."/>
            <person name="Gautier V."/>
            <person name="Ament-Velasquez S.L."/>
            <person name="Kruys A."/>
            <person name="Hutchinson M.I."/>
            <person name="Powell A.J."/>
            <person name="Barry K."/>
            <person name="Miller A.N."/>
            <person name="Grigoriev I.V."/>
            <person name="Debuchy R."/>
            <person name="Gladieux P."/>
            <person name="Thoren M.H."/>
            <person name="Johannesson H."/>
        </authorList>
    </citation>
    <scope>NUCLEOTIDE SEQUENCE</scope>
    <source>
        <strain evidence="10">CBS 103.79</strain>
    </source>
</reference>
<dbReference type="InterPro" id="IPR051836">
    <property type="entry name" value="Kremen_rcpt"/>
</dbReference>
<proteinExistence type="predicted"/>
<evidence type="ECO:0000256" key="3">
    <source>
        <dbReference type="ARBA" id="ARBA00022729"/>
    </source>
</evidence>
<comment type="subcellular location">
    <subcellularLocation>
        <location evidence="1">Membrane</location>
        <topology evidence="1">Single-pass membrane protein</topology>
    </subcellularLocation>
</comment>
<feature type="domain" description="WSC" evidence="8">
    <location>
        <begin position="280"/>
        <end position="372"/>
    </location>
</feature>
<keyword evidence="4" id="KW-1133">Transmembrane helix</keyword>
<feature type="domain" description="WSC" evidence="8">
    <location>
        <begin position="175"/>
        <end position="265"/>
    </location>
</feature>
<dbReference type="PROSITE" id="PS51212">
    <property type="entry name" value="WSC"/>
    <property type="match status" value="2"/>
</dbReference>
<feature type="compositionally biased region" description="Low complexity" evidence="7">
    <location>
        <begin position="124"/>
        <end position="165"/>
    </location>
</feature>
<evidence type="ECO:0000256" key="5">
    <source>
        <dbReference type="ARBA" id="ARBA00023136"/>
    </source>
</evidence>
<reference evidence="10" key="1">
    <citation type="journal article" date="2023" name="Mol. Phylogenet. Evol.">
        <title>Genome-scale phylogeny and comparative genomics of the fungal order Sordariales.</title>
        <authorList>
            <person name="Hensen N."/>
            <person name="Bonometti L."/>
            <person name="Westerberg I."/>
            <person name="Brannstrom I.O."/>
            <person name="Guillou S."/>
            <person name="Cros-Aarteil S."/>
            <person name="Calhoun S."/>
            <person name="Haridas S."/>
            <person name="Kuo A."/>
            <person name="Mondo S."/>
            <person name="Pangilinan J."/>
            <person name="Riley R."/>
            <person name="LaButti K."/>
            <person name="Andreopoulos B."/>
            <person name="Lipzen A."/>
            <person name="Chen C."/>
            <person name="Yan M."/>
            <person name="Daum C."/>
            <person name="Ng V."/>
            <person name="Clum A."/>
            <person name="Steindorff A."/>
            <person name="Ohm R.A."/>
            <person name="Martin F."/>
            <person name="Silar P."/>
            <person name="Natvig D.O."/>
            <person name="Lalanne C."/>
            <person name="Gautier V."/>
            <person name="Ament-Velasquez S.L."/>
            <person name="Kruys A."/>
            <person name="Hutchinson M.I."/>
            <person name="Powell A.J."/>
            <person name="Barry K."/>
            <person name="Miller A.N."/>
            <person name="Grigoriev I.V."/>
            <person name="Debuchy R."/>
            <person name="Gladieux P."/>
            <person name="Hiltunen Thoren M."/>
            <person name="Johannesson H."/>
        </authorList>
    </citation>
    <scope>NUCLEOTIDE SEQUENCE</scope>
    <source>
        <strain evidence="10">CBS 103.79</strain>
    </source>
</reference>
<organism evidence="10 11">
    <name type="scientific">Staphylotrichum tortipilum</name>
    <dbReference type="NCBI Taxonomy" id="2831512"/>
    <lineage>
        <taxon>Eukaryota</taxon>
        <taxon>Fungi</taxon>
        <taxon>Dikarya</taxon>
        <taxon>Ascomycota</taxon>
        <taxon>Pezizomycotina</taxon>
        <taxon>Sordariomycetes</taxon>
        <taxon>Sordariomycetidae</taxon>
        <taxon>Sordariales</taxon>
        <taxon>Chaetomiaceae</taxon>
        <taxon>Staphylotrichum</taxon>
    </lineage>
</organism>
<keyword evidence="5" id="KW-0472">Membrane</keyword>
<evidence type="ECO:0000313" key="10">
    <source>
        <dbReference type="EMBL" id="KAK3896586.1"/>
    </source>
</evidence>
<comment type="caution">
    <text evidence="10">The sequence shown here is derived from an EMBL/GenBank/DDBJ whole genome shotgun (WGS) entry which is preliminary data.</text>
</comment>
<keyword evidence="6" id="KW-0325">Glycoprotein</keyword>
<dbReference type="EMBL" id="MU856520">
    <property type="protein sequence ID" value="KAK3896586.1"/>
    <property type="molecule type" value="Genomic_DNA"/>
</dbReference>
<dbReference type="InterPro" id="IPR002889">
    <property type="entry name" value="WSC_carb-bd"/>
</dbReference>
<dbReference type="InterPro" id="IPR018392">
    <property type="entry name" value="LysM"/>
</dbReference>
<dbReference type="Proteomes" id="UP001303889">
    <property type="component" value="Unassembled WGS sequence"/>
</dbReference>
<dbReference type="GO" id="GO:0005886">
    <property type="term" value="C:plasma membrane"/>
    <property type="evidence" value="ECO:0007669"/>
    <property type="project" value="TreeGrafter"/>
</dbReference>
<evidence type="ECO:0000256" key="4">
    <source>
        <dbReference type="ARBA" id="ARBA00022989"/>
    </source>
</evidence>
<evidence type="ECO:0000259" key="8">
    <source>
        <dbReference type="PROSITE" id="PS51212"/>
    </source>
</evidence>
<gene>
    <name evidence="10" type="ORF">C8A05DRAFT_48418</name>
</gene>